<reference evidence="4 5" key="1">
    <citation type="journal article" date="2020" name="Nature">
        <title>Six reference-quality genomes reveal evolution of bat adaptations.</title>
        <authorList>
            <person name="Jebb D."/>
            <person name="Huang Z."/>
            <person name="Pippel M."/>
            <person name="Hughes G.M."/>
            <person name="Lavrichenko K."/>
            <person name="Devanna P."/>
            <person name="Winkler S."/>
            <person name="Jermiin L.S."/>
            <person name="Skirmuntt E.C."/>
            <person name="Katzourakis A."/>
            <person name="Burkitt-Gray L."/>
            <person name="Ray D.A."/>
            <person name="Sullivan K.A.M."/>
            <person name="Roscito J.G."/>
            <person name="Kirilenko B.M."/>
            <person name="Davalos L.M."/>
            <person name="Corthals A.P."/>
            <person name="Power M.L."/>
            <person name="Jones G."/>
            <person name="Ransome R.D."/>
            <person name="Dechmann D.K.N."/>
            <person name="Locatelli A.G."/>
            <person name="Puechmaille S.J."/>
            <person name="Fedrigo O."/>
            <person name="Jarvis E.D."/>
            <person name="Hiller M."/>
            <person name="Vernes S.C."/>
            <person name="Myers E.W."/>
            <person name="Teeling E.C."/>
        </authorList>
    </citation>
    <scope>NUCLEOTIDE SEQUENCE [LARGE SCALE GENOMIC DNA]</scope>
    <source>
        <strain evidence="4">MMolMol1</strain>
        <tissue evidence="4">Muscle</tissue>
    </source>
</reference>
<keyword evidence="2" id="KW-1133">Transmembrane helix</keyword>
<dbReference type="InParanoid" id="A0A7J8J898"/>
<gene>
    <name evidence="4" type="ORF">HJG59_009577</name>
</gene>
<evidence type="ECO:0000313" key="5">
    <source>
        <dbReference type="Proteomes" id="UP000550707"/>
    </source>
</evidence>
<feature type="region of interest" description="Disordered" evidence="1">
    <location>
        <begin position="158"/>
        <end position="187"/>
    </location>
</feature>
<protein>
    <submittedName>
        <fullName evidence="4">Uncharacterized protein</fullName>
    </submittedName>
</protein>
<organism evidence="4 5">
    <name type="scientific">Molossus molossus</name>
    <name type="common">Pallas' mastiff bat</name>
    <name type="synonym">Vespertilio molossus</name>
    <dbReference type="NCBI Taxonomy" id="27622"/>
    <lineage>
        <taxon>Eukaryota</taxon>
        <taxon>Metazoa</taxon>
        <taxon>Chordata</taxon>
        <taxon>Craniata</taxon>
        <taxon>Vertebrata</taxon>
        <taxon>Euteleostomi</taxon>
        <taxon>Mammalia</taxon>
        <taxon>Eutheria</taxon>
        <taxon>Laurasiatheria</taxon>
        <taxon>Chiroptera</taxon>
        <taxon>Yangochiroptera</taxon>
        <taxon>Molossidae</taxon>
        <taxon>Molossus</taxon>
    </lineage>
</organism>
<feature type="chain" id="PRO_5029819565" evidence="3">
    <location>
        <begin position="24"/>
        <end position="283"/>
    </location>
</feature>
<dbReference type="EMBL" id="JACASF010000002">
    <property type="protein sequence ID" value="KAF6492372.1"/>
    <property type="molecule type" value="Genomic_DNA"/>
</dbReference>
<feature type="signal peptide" evidence="3">
    <location>
        <begin position="1"/>
        <end position="23"/>
    </location>
</feature>
<proteinExistence type="predicted"/>
<evidence type="ECO:0000256" key="3">
    <source>
        <dbReference type="SAM" id="SignalP"/>
    </source>
</evidence>
<accession>A0A7J8J898</accession>
<sequence length="283" mass="32648">MQDYLITWTQILFISCCFLTVHCAQPNCTSVTDFDDCPGNIRDFCPENIVCACKDGEPFCKCPYFRGRWGNYWYMGTKCDQIWNTLDLILVATLPGIGLALIVGVMIQTVHYCKKKSKKNINDHREERSSSELQPQHNSAYVFDTAVRLSQPDQVQVNTKTHLSGKNPRTLSLQNVRPTSPSSPPPQFAERNYNCMLHKPREDNHHIYPSYNWNGSLEPAKHEANYGNKYSSTTHMKPLFNFSTHGAPPSNYIQRERQQLGYTSSEEQEIPYRIERVQLRPNY</sequence>
<evidence type="ECO:0000256" key="2">
    <source>
        <dbReference type="SAM" id="Phobius"/>
    </source>
</evidence>
<comment type="caution">
    <text evidence="4">The sequence shown here is derived from an EMBL/GenBank/DDBJ whole genome shotgun (WGS) entry which is preliminary data.</text>
</comment>
<keyword evidence="5" id="KW-1185">Reference proteome</keyword>
<feature type="transmembrane region" description="Helical" evidence="2">
    <location>
        <begin position="88"/>
        <end position="110"/>
    </location>
</feature>
<keyword evidence="3" id="KW-0732">Signal</keyword>
<evidence type="ECO:0000256" key="1">
    <source>
        <dbReference type="SAM" id="MobiDB-lite"/>
    </source>
</evidence>
<keyword evidence="2" id="KW-0472">Membrane</keyword>
<keyword evidence="2" id="KW-0812">Transmembrane</keyword>
<evidence type="ECO:0000313" key="4">
    <source>
        <dbReference type="EMBL" id="KAF6492372.1"/>
    </source>
</evidence>
<feature type="compositionally biased region" description="Polar residues" evidence="1">
    <location>
        <begin position="158"/>
        <end position="180"/>
    </location>
</feature>
<name>A0A7J8J898_MOLMO</name>
<dbReference type="AlphaFoldDB" id="A0A7J8J898"/>
<dbReference type="Proteomes" id="UP000550707">
    <property type="component" value="Unassembled WGS sequence"/>
</dbReference>